<keyword evidence="2" id="KW-1133">Transmembrane helix</keyword>
<keyword evidence="2" id="KW-0472">Membrane</keyword>
<keyword evidence="2" id="KW-0812">Transmembrane</keyword>
<keyword evidence="4" id="KW-1185">Reference proteome</keyword>
<comment type="caution">
    <text evidence="3">The sequence shown here is derived from an EMBL/GenBank/DDBJ whole genome shotgun (WGS) entry which is preliminary data.</text>
</comment>
<accession>A0A9P3LE92</accession>
<evidence type="ECO:0000313" key="4">
    <source>
        <dbReference type="Proteomes" id="UP000703269"/>
    </source>
</evidence>
<feature type="compositionally biased region" description="Polar residues" evidence="1">
    <location>
        <begin position="340"/>
        <end position="349"/>
    </location>
</feature>
<feature type="compositionally biased region" description="Pro residues" evidence="1">
    <location>
        <begin position="411"/>
        <end position="422"/>
    </location>
</feature>
<feature type="compositionally biased region" description="Basic and acidic residues" evidence="1">
    <location>
        <begin position="369"/>
        <end position="378"/>
    </location>
</feature>
<sequence length="500" mass="51662">MASFNVSVHNSSPLISYTAAWLDTPVGDAFAANYTGGGFHTTSSSGATAAFTFNGTGVWFYGARRPGYGSYSLIVDGNTVSSGSAGADNPVFDSFLAGSSNLGMGEHTAVFTNTGGGAVDLDSLVFETHIGTEGQQVVSQAVDDTDAMMIYLPSAAEWSLANNSIFSNGSVHFTDTADADVAFTFTGDAVAVYGGVSFDHGDYTVNLDGRKLALNGANGQARMYHPQSLLYFATGLGSGTHSVDISAGNGFFDLDSVVIYRATGGNDSHSSGGMEMSKPDNLHVNAANGNNASTGGAVVQNQPISKAVIAGIVAASLLGLVSIIAITIFLVSQCRKRRATTQGSSQGPDGQSPVLPIQHPDLEAGLGPSEKKPADVGKRSTNRFTMKSVASRWSQASYASGLPPGGDKPSEIPPVPPMPMPVSLPANPKLNMPVPQHTRGASSGGSSVSSTLYSPDGDSVLDNYYYRQSVGSQNSDAPLRPARPPGLTLDLGNSFDHVPL</sequence>
<dbReference type="OrthoDB" id="2576082at2759"/>
<feature type="transmembrane region" description="Helical" evidence="2">
    <location>
        <begin position="307"/>
        <end position="331"/>
    </location>
</feature>
<feature type="compositionally biased region" description="Low complexity" evidence="1">
    <location>
        <begin position="440"/>
        <end position="450"/>
    </location>
</feature>
<gene>
    <name evidence="3" type="ORF">PsYK624_084300</name>
</gene>
<dbReference type="AlphaFoldDB" id="A0A9P3LE92"/>
<organism evidence="3 4">
    <name type="scientific">Phanerochaete sordida</name>
    <dbReference type="NCBI Taxonomy" id="48140"/>
    <lineage>
        <taxon>Eukaryota</taxon>
        <taxon>Fungi</taxon>
        <taxon>Dikarya</taxon>
        <taxon>Basidiomycota</taxon>
        <taxon>Agaricomycotina</taxon>
        <taxon>Agaricomycetes</taxon>
        <taxon>Polyporales</taxon>
        <taxon>Phanerochaetaceae</taxon>
        <taxon>Phanerochaete</taxon>
    </lineage>
</organism>
<dbReference type="Gene3D" id="2.60.120.260">
    <property type="entry name" value="Galactose-binding domain-like"/>
    <property type="match status" value="2"/>
</dbReference>
<dbReference type="EMBL" id="BPQB01000025">
    <property type="protein sequence ID" value="GJE92276.1"/>
    <property type="molecule type" value="Genomic_DNA"/>
</dbReference>
<protein>
    <recommendedName>
        <fullName evidence="5">Transmembrane protein</fullName>
    </recommendedName>
</protein>
<proteinExistence type="predicted"/>
<evidence type="ECO:0000256" key="1">
    <source>
        <dbReference type="SAM" id="MobiDB-lite"/>
    </source>
</evidence>
<reference evidence="3 4" key="1">
    <citation type="submission" date="2021-08" db="EMBL/GenBank/DDBJ databases">
        <title>Draft Genome Sequence of Phanerochaete sordida strain YK-624.</title>
        <authorList>
            <person name="Mori T."/>
            <person name="Dohra H."/>
            <person name="Suzuki T."/>
            <person name="Kawagishi H."/>
            <person name="Hirai H."/>
        </authorList>
    </citation>
    <scope>NUCLEOTIDE SEQUENCE [LARGE SCALE GENOMIC DNA]</scope>
    <source>
        <strain evidence="3 4">YK-624</strain>
    </source>
</reference>
<name>A0A9P3LE92_9APHY</name>
<dbReference type="Proteomes" id="UP000703269">
    <property type="component" value="Unassembled WGS sequence"/>
</dbReference>
<evidence type="ECO:0000256" key="2">
    <source>
        <dbReference type="SAM" id="Phobius"/>
    </source>
</evidence>
<evidence type="ECO:0000313" key="3">
    <source>
        <dbReference type="EMBL" id="GJE92276.1"/>
    </source>
</evidence>
<evidence type="ECO:0008006" key="5">
    <source>
        <dbReference type="Google" id="ProtNLM"/>
    </source>
</evidence>
<feature type="region of interest" description="Disordered" evidence="1">
    <location>
        <begin position="340"/>
        <end position="500"/>
    </location>
</feature>